<accession>A0AAE0BDT1</accession>
<sequence length="85" mass="9782">VRDALRELRAATEANDSTVFEKFKDDAEVMYTFDRMRDVHKIISLSIERSKEFKASKPAKETEKSVSFEDDDDHIEVSGEVKKNA</sequence>
<dbReference type="EMBL" id="LGRX02035579">
    <property type="protein sequence ID" value="KAK3233997.1"/>
    <property type="molecule type" value="Genomic_DNA"/>
</dbReference>
<keyword evidence="3" id="KW-1185">Reference proteome</keyword>
<dbReference type="AlphaFoldDB" id="A0AAE0BDT1"/>
<feature type="region of interest" description="Disordered" evidence="1">
    <location>
        <begin position="54"/>
        <end position="85"/>
    </location>
</feature>
<dbReference type="Proteomes" id="UP001190700">
    <property type="component" value="Unassembled WGS sequence"/>
</dbReference>
<feature type="compositionally biased region" description="Basic and acidic residues" evidence="1">
    <location>
        <begin position="75"/>
        <end position="85"/>
    </location>
</feature>
<name>A0AAE0BDT1_9CHLO</name>
<evidence type="ECO:0000313" key="2">
    <source>
        <dbReference type="EMBL" id="KAK3233997.1"/>
    </source>
</evidence>
<evidence type="ECO:0000313" key="3">
    <source>
        <dbReference type="Proteomes" id="UP001190700"/>
    </source>
</evidence>
<feature type="non-terminal residue" evidence="2">
    <location>
        <position position="1"/>
    </location>
</feature>
<proteinExistence type="predicted"/>
<protein>
    <submittedName>
        <fullName evidence="2">Uncharacterized protein</fullName>
    </submittedName>
</protein>
<reference evidence="2 3" key="1">
    <citation type="journal article" date="2015" name="Genome Biol. Evol.">
        <title>Comparative Genomics of a Bacterivorous Green Alga Reveals Evolutionary Causalities and Consequences of Phago-Mixotrophic Mode of Nutrition.</title>
        <authorList>
            <person name="Burns J.A."/>
            <person name="Paasch A."/>
            <person name="Narechania A."/>
            <person name="Kim E."/>
        </authorList>
    </citation>
    <scope>NUCLEOTIDE SEQUENCE [LARGE SCALE GENOMIC DNA]</scope>
    <source>
        <strain evidence="2 3">PLY_AMNH</strain>
    </source>
</reference>
<organism evidence="2 3">
    <name type="scientific">Cymbomonas tetramitiformis</name>
    <dbReference type="NCBI Taxonomy" id="36881"/>
    <lineage>
        <taxon>Eukaryota</taxon>
        <taxon>Viridiplantae</taxon>
        <taxon>Chlorophyta</taxon>
        <taxon>Pyramimonadophyceae</taxon>
        <taxon>Pyramimonadales</taxon>
        <taxon>Pyramimonadaceae</taxon>
        <taxon>Cymbomonas</taxon>
    </lineage>
</organism>
<comment type="caution">
    <text evidence="2">The sequence shown here is derived from an EMBL/GenBank/DDBJ whole genome shotgun (WGS) entry which is preliminary data.</text>
</comment>
<feature type="compositionally biased region" description="Basic and acidic residues" evidence="1">
    <location>
        <begin position="54"/>
        <end position="67"/>
    </location>
</feature>
<gene>
    <name evidence="2" type="ORF">CYMTET_55726</name>
</gene>
<evidence type="ECO:0000256" key="1">
    <source>
        <dbReference type="SAM" id="MobiDB-lite"/>
    </source>
</evidence>